<reference evidence="1 2" key="1">
    <citation type="submission" date="2019-06" db="EMBL/GenBank/DDBJ databases">
        <title>Draft genome of Streptomyces sedi sp. JCM16909.</title>
        <authorList>
            <person name="Klykleung N."/>
            <person name="Tanasupawat S."/>
            <person name="Kudo T."/>
            <person name="Yuki M."/>
            <person name="Ohkuma M."/>
        </authorList>
    </citation>
    <scope>NUCLEOTIDE SEQUENCE [LARGE SCALE GENOMIC DNA]</scope>
    <source>
        <strain evidence="1 2">JCM 16909</strain>
    </source>
</reference>
<dbReference type="AlphaFoldDB" id="A0A5C4UY85"/>
<gene>
    <name evidence="1" type="ORF">FH715_17580</name>
</gene>
<protein>
    <submittedName>
        <fullName evidence="1">Uncharacterized protein</fullName>
    </submittedName>
</protein>
<accession>A0A5C4UY85</accession>
<dbReference type="EMBL" id="VDGT01000013">
    <property type="protein sequence ID" value="TNM28375.1"/>
    <property type="molecule type" value="Genomic_DNA"/>
</dbReference>
<organism evidence="1 2">
    <name type="scientific">Streptomyces sedi</name>
    <dbReference type="NCBI Taxonomy" id="555059"/>
    <lineage>
        <taxon>Bacteria</taxon>
        <taxon>Bacillati</taxon>
        <taxon>Actinomycetota</taxon>
        <taxon>Actinomycetes</taxon>
        <taxon>Kitasatosporales</taxon>
        <taxon>Streptomycetaceae</taxon>
        <taxon>Streptomyces</taxon>
    </lineage>
</organism>
<keyword evidence="2" id="KW-1185">Reference proteome</keyword>
<name>A0A5C4UY85_9ACTN</name>
<dbReference type="Proteomes" id="UP000311713">
    <property type="component" value="Unassembled WGS sequence"/>
</dbReference>
<dbReference type="OrthoDB" id="5125973at2"/>
<proteinExistence type="predicted"/>
<evidence type="ECO:0000313" key="1">
    <source>
        <dbReference type="EMBL" id="TNM28375.1"/>
    </source>
</evidence>
<evidence type="ECO:0000313" key="2">
    <source>
        <dbReference type="Proteomes" id="UP000311713"/>
    </source>
</evidence>
<sequence>MTDQQNGSDQRIPTPNGCRWCGLEAREHAQRWKPPVGWHKWEPPTLEQRKERMLARRRRRASTSDTRSALRVLTLRPAF</sequence>
<comment type="caution">
    <text evidence="1">The sequence shown here is derived from an EMBL/GenBank/DDBJ whole genome shotgun (WGS) entry which is preliminary data.</text>
</comment>